<dbReference type="PANTHER" id="PTHR44688">
    <property type="entry name" value="DNA-BINDING TRANSCRIPTIONAL ACTIVATOR DEVR_DOSR"/>
    <property type="match status" value="1"/>
</dbReference>
<dbReference type="PANTHER" id="PTHR44688:SF16">
    <property type="entry name" value="DNA-BINDING TRANSCRIPTIONAL ACTIVATOR DEVR_DOSR"/>
    <property type="match status" value="1"/>
</dbReference>
<dbReference type="PRINTS" id="PR00038">
    <property type="entry name" value="HTHLUXR"/>
</dbReference>
<protein>
    <submittedName>
        <fullName evidence="4">Regulatory LuxR family protein</fullName>
    </submittedName>
</protein>
<gene>
    <name evidence="4" type="ORF">FNL38_10182</name>
</gene>
<dbReference type="PROSITE" id="PS50043">
    <property type="entry name" value="HTH_LUXR_2"/>
    <property type="match status" value="1"/>
</dbReference>
<dbReference type="EMBL" id="VNIQ01000001">
    <property type="protein sequence ID" value="TYQ07717.1"/>
    <property type="molecule type" value="Genomic_DNA"/>
</dbReference>
<dbReference type="Gene3D" id="1.10.10.10">
    <property type="entry name" value="Winged helix-like DNA-binding domain superfamily/Winged helix DNA-binding domain"/>
    <property type="match status" value="1"/>
</dbReference>
<evidence type="ECO:0000313" key="4">
    <source>
        <dbReference type="EMBL" id="TYQ07717.1"/>
    </source>
</evidence>
<keyword evidence="3" id="KW-0804">Transcription</keyword>
<dbReference type="InterPro" id="IPR000792">
    <property type="entry name" value="Tscrpt_reg_LuxR_C"/>
</dbReference>
<keyword evidence="1" id="KW-0805">Transcription regulation</keyword>
<dbReference type="InterPro" id="IPR036388">
    <property type="entry name" value="WH-like_DNA-bd_sf"/>
</dbReference>
<organism evidence="4">
    <name type="scientific">Nocardia globerula</name>
    <dbReference type="NCBI Taxonomy" id="1818"/>
    <lineage>
        <taxon>Bacteria</taxon>
        <taxon>Bacillati</taxon>
        <taxon>Actinomycetota</taxon>
        <taxon>Actinomycetes</taxon>
        <taxon>Mycobacteriales</taxon>
        <taxon>Nocardiaceae</taxon>
        <taxon>Nocardia</taxon>
    </lineage>
</organism>
<name>A0A652YVR2_NOCGL</name>
<proteinExistence type="predicted"/>
<dbReference type="PROSITE" id="PS00622">
    <property type="entry name" value="HTH_LUXR_1"/>
    <property type="match status" value="1"/>
</dbReference>
<sequence>MNSESPYIRDLLSTIDLEAEPLRLFVTGSGASARPQLVAAVHRRLIGREAVVVTADFTGDDRGPDTVLLIDNALDLDAAELAKVLETLRRPNISAVVATDMVDPRLADTAADFSASGSVLHLDRLRCSDIQALANGYGHSLAPDEASDLEFLSGGHFGALDAALRSPVRGRQTVDDALRGYFARTVGALDAWQREILHISSIVHNLAPDELELGGPSDAFDRALGTGLFAAQSPAIVESLAHPLGVGSERATLDRILDRRIEAGVLDIDTAVRLFDAGVRHPGIAHHFYEHAKRATSATAADLYQRAAVIESPSAETMLHHAECAASRGDLDTAVSLTDSILGDQSAQDADLAVAVRISAAVSAVCGQIASGAELYAWLGPARADAESAFGAILLVASGRIDDAAAMLAGTSGAPSPGSTGTGLLARGLMQSLTGPPPLALNTMSRALTLPRSPGASRFQADSPAAIVATALMHTGAHDRARDVLAKATPAHDTSSHLWARHQILAAWAALLAGSENPVADIPESALTDTLGQRDTLFLLALEVGVARRFGDLEDVRRTWSRASGTLFECSVNLLDLLPICELWLAAVRLGDTEHVDHLIDEAQDLLRLLGDPPLWSSLFHWYGVQAAILGQSPADLLPHARALAESAKIHSYSAGLAEAGRQWLLVLQGTVSGDEIETAARTLNRIGHSWDAARLAGEAALRAPDTKSATTLLQLARSFRVNTPEPGSSREDANALPDSPLTEREHQISELVVLGLTYREIGERLYISAKTVEHHVARIKRKVGAQSRSELLVVLRSLTTQNRN</sequence>
<dbReference type="InterPro" id="IPR016032">
    <property type="entry name" value="Sig_transdc_resp-reg_C-effctor"/>
</dbReference>
<dbReference type="Pfam" id="PF00196">
    <property type="entry name" value="GerE"/>
    <property type="match status" value="1"/>
</dbReference>
<reference evidence="4" key="1">
    <citation type="submission" date="2019-07" db="EMBL/GenBank/DDBJ databases">
        <title>Genomic Encyclopedia of Type Strains, Phase IV (KMG-IV): sequencing the most valuable type-strain genomes for metagenomic binning, comparative biology and taxonomic classification.</title>
        <authorList>
            <person name="Goeker M."/>
        </authorList>
    </citation>
    <scope>NUCLEOTIDE SEQUENCE</scope>
    <source>
        <strain evidence="4">DSM 44596</strain>
    </source>
</reference>
<keyword evidence="2" id="KW-0238">DNA-binding</keyword>
<dbReference type="GO" id="GO:0003677">
    <property type="term" value="F:DNA binding"/>
    <property type="evidence" value="ECO:0007669"/>
    <property type="project" value="UniProtKB-KW"/>
</dbReference>
<dbReference type="GO" id="GO:0006355">
    <property type="term" value="P:regulation of DNA-templated transcription"/>
    <property type="evidence" value="ECO:0007669"/>
    <property type="project" value="InterPro"/>
</dbReference>
<accession>A0A652YVR2</accession>
<dbReference type="SMART" id="SM00421">
    <property type="entry name" value="HTH_LUXR"/>
    <property type="match status" value="1"/>
</dbReference>
<evidence type="ECO:0000256" key="2">
    <source>
        <dbReference type="ARBA" id="ARBA00023125"/>
    </source>
</evidence>
<dbReference type="AlphaFoldDB" id="A0A652YVR2"/>
<dbReference type="SUPFAM" id="SSF46894">
    <property type="entry name" value="C-terminal effector domain of the bipartite response regulators"/>
    <property type="match status" value="1"/>
</dbReference>
<comment type="caution">
    <text evidence="4">The sequence shown here is derived from an EMBL/GenBank/DDBJ whole genome shotgun (WGS) entry which is preliminary data.</text>
</comment>
<evidence type="ECO:0000256" key="1">
    <source>
        <dbReference type="ARBA" id="ARBA00023015"/>
    </source>
</evidence>
<dbReference type="CDD" id="cd06170">
    <property type="entry name" value="LuxR_C_like"/>
    <property type="match status" value="1"/>
</dbReference>
<evidence type="ECO:0000256" key="3">
    <source>
        <dbReference type="ARBA" id="ARBA00023163"/>
    </source>
</evidence>